<reference evidence="3 4" key="1">
    <citation type="submission" date="2016-11" db="EMBL/GenBank/DDBJ databases">
        <authorList>
            <person name="Varghese N."/>
            <person name="Submissions S."/>
        </authorList>
    </citation>
    <scope>NUCLEOTIDE SEQUENCE [LARGE SCALE GENOMIC DNA]</scope>
    <source>
        <strain evidence="3 4">DSM 17919</strain>
    </source>
</reference>
<dbReference type="AlphaFoldDB" id="A0A8G2FGZ5"/>
<protein>
    <submittedName>
        <fullName evidence="3">PAS domain S-box-containing protein/diguanylate cyclase (GGDEF) domain-containing protein</fullName>
    </submittedName>
</protein>
<sequence>MNLTEANRLIATLKEQLEIEQALNNVAFEAIGLFDENLKCVAANAEALKTMGYTLEELPTLSAFDFLAEESLAIARKNVEKGFAEPYFATCKRKDGTTFPAEVRGKAVTLHGHRYRATAMRDLTFTRAIEIDLADTMYELELIFNNCKVGLMLLKGGRYLKRANQAFADILGYDSPDEMLGISMRQLHLSEKDYNEFGETTYTRLKSGEPLKVEYQARRKDGNAIWCLFTGQAVDRNAPANLYKGVLWVVDDITKRKAKEEYLLQMATTDDLTGALHRKEFFRRIKFLTDGVGQDAQRCSVLMIDFDNFKKINDTFGHEAGDAVLRDFSILCKEHLRDNDLFARIGGEEFVVFLPKTTRYKAVQVAERLRKNFAEKDTICCGNIIPCTISIGVAGATSKYIATEELLRSADSRLYKAKNSGRNRVVFFDE</sequence>
<dbReference type="SMART" id="SM00267">
    <property type="entry name" value="GGDEF"/>
    <property type="match status" value="1"/>
</dbReference>
<organism evidence="3 4">
    <name type="scientific">Halodesulfovibrio aestuarii</name>
    <dbReference type="NCBI Taxonomy" id="126333"/>
    <lineage>
        <taxon>Bacteria</taxon>
        <taxon>Pseudomonadati</taxon>
        <taxon>Thermodesulfobacteriota</taxon>
        <taxon>Desulfovibrionia</taxon>
        <taxon>Desulfovibrionales</taxon>
        <taxon>Desulfovibrionaceae</taxon>
        <taxon>Halodesulfovibrio</taxon>
    </lineage>
</organism>
<dbReference type="Pfam" id="PF00990">
    <property type="entry name" value="GGDEF"/>
    <property type="match status" value="1"/>
</dbReference>
<evidence type="ECO:0000259" key="1">
    <source>
        <dbReference type="PROSITE" id="PS50113"/>
    </source>
</evidence>
<dbReference type="PROSITE" id="PS50887">
    <property type="entry name" value="GGDEF"/>
    <property type="match status" value="1"/>
</dbReference>
<dbReference type="EMBL" id="FQZR01000002">
    <property type="protein sequence ID" value="SHI71293.1"/>
    <property type="molecule type" value="Genomic_DNA"/>
</dbReference>
<dbReference type="Proteomes" id="UP000184001">
    <property type="component" value="Unassembled WGS sequence"/>
</dbReference>
<dbReference type="InterPro" id="IPR000014">
    <property type="entry name" value="PAS"/>
</dbReference>
<dbReference type="SMART" id="SM00086">
    <property type="entry name" value="PAC"/>
    <property type="match status" value="1"/>
</dbReference>
<dbReference type="InterPro" id="IPR001610">
    <property type="entry name" value="PAC"/>
</dbReference>
<dbReference type="InterPro" id="IPR052155">
    <property type="entry name" value="Biofilm_reg_signaling"/>
</dbReference>
<dbReference type="InterPro" id="IPR029787">
    <property type="entry name" value="Nucleotide_cyclase"/>
</dbReference>
<dbReference type="InterPro" id="IPR043128">
    <property type="entry name" value="Rev_trsase/Diguanyl_cyclase"/>
</dbReference>
<dbReference type="SUPFAM" id="SSF55073">
    <property type="entry name" value="Nucleotide cyclase"/>
    <property type="match status" value="1"/>
</dbReference>
<evidence type="ECO:0000313" key="4">
    <source>
        <dbReference type="Proteomes" id="UP000184001"/>
    </source>
</evidence>
<dbReference type="Gene3D" id="3.30.70.270">
    <property type="match status" value="1"/>
</dbReference>
<dbReference type="Pfam" id="PF13426">
    <property type="entry name" value="PAS_9"/>
    <property type="match status" value="2"/>
</dbReference>
<dbReference type="FunFam" id="3.30.70.270:FF:000001">
    <property type="entry name" value="Diguanylate cyclase domain protein"/>
    <property type="match status" value="1"/>
</dbReference>
<accession>A0A8G2FGZ5</accession>
<feature type="domain" description="GGDEF" evidence="2">
    <location>
        <begin position="297"/>
        <end position="430"/>
    </location>
</feature>
<dbReference type="InterPro" id="IPR035965">
    <property type="entry name" value="PAS-like_dom_sf"/>
</dbReference>
<proteinExistence type="predicted"/>
<dbReference type="PANTHER" id="PTHR44757">
    <property type="entry name" value="DIGUANYLATE CYCLASE DGCP"/>
    <property type="match status" value="1"/>
</dbReference>
<evidence type="ECO:0000313" key="3">
    <source>
        <dbReference type="EMBL" id="SHI71293.1"/>
    </source>
</evidence>
<dbReference type="NCBIfam" id="TIGR00254">
    <property type="entry name" value="GGDEF"/>
    <property type="match status" value="1"/>
</dbReference>
<gene>
    <name evidence="3" type="ORF">SAMN05660830_00743</name>
</gene>
<dbReference type="PROSITE" id="PS50113">
    <property type="entry name" value="PAC"/>
    <property type="match status" value="1"/>
</dbReference>
<dbReference type="PANTHER" id="PTHR44757:SF2">
    <property type="entry name" value="BIOFILM ARCHITECTURE MAINTENANCE PROTEIN MBAA"/>
    <property type="match status" value="1"/>
</dbReference>
<dbReference type="GO" id="GO:0003824">
    <property type="term" value="F:catalytic activity"/>
    <property type="evidence" value="ECO:0007669"/>
    <property type="project" value="UniProtKB-ARBA"/>
</dbReference>
<dbReference type="SMART" id="SM00091">
    <property type="entry name" value="PAS"/>
    <property type="match status" value="2"/>
</dbReference>
<dbReference type="CDD" id="cd00130">
    <property type="entry name" value="PAS"/>
    <property type="match status" value="2"/>
</dbReference>
<evidence type="ECO:0000259" key="2">
    <source>
        <dbReference type="PROSITE" id="PS50887"/>
    </source>
</evidence>
<dbReference type="SUPFAM" id="SSF55785">
    <property type="entry name" value="PYP-like sensor domain (PAS domain)"/>
    <property type="match status" value="2"/>
</dbReference>
<dbReference type="InterPro" id="IPR000160">
    <property type="entry name" value="GGDEF_dom"/>
</dbReference>
<feature type="domain" description="PAC" evidence="1">
    <location>
        <begin position="211"/>
        <end position="265"/>
    </location>
</feature>
<dbReference type="InterPro" id="IPR000700">
    <property type="entry name" value="PAS-assoc_C"/>
</dbReference>
<comment type="caution">
    <text evidence="3">The sequence shown here is derived from an EMBL/GenBank/DDBJ whole genome shotgun (WGS) entry which is preliminary data.</text>
</comment>
<dbReference type="RefSeq" id="WP_020001868.1">
    <property type="nucleotide sequence ID" value="NZ_CP192219.1"/>
</dbReference>
<dbReference type="CDD" id="cd01949">
    <property type="entry name" value="GGDEF"/>
    <property type="match status" value="1"/>
</dbReference>
<dbReference type="NCBIfam" id="TIGR00229">
    <property type="entry name" value="sensory_box"/>
    <property type="match status" value="2"/>
</dbReference>
<dbReference type="Gene3D" id="3.30.450.20">
    <property type="entry name" value="PAS domain"/>
    <property type="match status" value="2"/>
</dbReference>
<name>A0A8G2FGZ5_9BACT</name>